<dbReference type="GO" id="GO:0016765">
    <property type="term" value="F:transferase activity, transferring alkyl or aryl (other than methyl) groups"/>
    <property type="evidence" value="ECO:0007669"/>
    <property type="project" value="InterPro"/>
</dbReference>
<proteinExistence type="predicted"/>
<feature type="transmembrane region" description="Helical" evidence="7">
    <location>
        <begin position="106"/>
        <end position="139"/>
    </location>
</feature>
<dbReference type="InterPro" id="IPR050475">
    <property type="entry name" value="Prenyltransferase_related"/>
</dbReference>
<comment type="subcellular location">
    <subcellularLocation>
        <location evidence="1">Membrane</location>
        <topology evidence="1">Multi-pass membrane protein</topology>
    </subcellularLocation>
</comment>
<dbReference type="AlphaFoldDB" id="A0A848EBH3"/>
<evidence type="ECO:0000313" key="8">
    <source>
        <dbReference type="EMBL" id="NMJ40648.1"/>
    </source>
</evidence>
<organism evidence="8 9">
    <name type="scientific">Neoroseomonas marina</name>
    <dbReference type="NCBI Taxonomy" id="1232220"/>
    <lineage>
        <taxon>Bacteria</taxon>
        <taxon>Pseudomonadati</taxon>
        <taxon>Pseudomonadota</taxon>
        <taxon>Alphaproteobacteria</taxon>
        <taxon>Acetobacterales</taxon>
        <taxon>Acetobacteraceae</taxon>
        <taxon>Neoroseomonas</taxon>
    </lineage>
</organism>
<evidence type="ECO:0000256" key="4">
    <source>
        <dbReference type="ARBA" id="ARBA00022989"/>
    </source>
</evidence>
<dbReference type="PANTHER" id="PTHR42723">
    <property type="entry name" value="CHLOROPHYLL SYNTHASE"/>
    <property type="match status" value="1"/>
</dbReference>
<feature type="transmembrane region" description="Helical" evidence="7">
    <location>
        <begin position="58"/>
        <end position="76"/>
    </location>
</feature>
<keyword evidence="5 7" id="KW-0472">Membrane</keyword>
<keyword evidence="4 7" id="KW-1133">Transmembrane helix</keyword>
<evidence type="ECO:0000256" key="6">
    <source>
        <dbReference type="ARBA" id="ARBA00023171"/>
    </source>
</evidence>
<accession>A0A848EBH3</accession>
<feature type="transmembrane region" description="Helical" evidence="7">
    <location>
        <begin position="281"/>
        <end position="301"/>
    </location>
</feature>
<evidence type="ECO:0000313" key="9">
    <source>
        <dbReference type="Proteomes" id="UP000548582"/>
    </source>
</evidence>
<dbReference type="GO" id="GO:0015995">
    <property type="term" value="P:chlorophyll biosynthetic process"/>
    <property type="evidence" value="ECO:0007669"/>
    <property type="project" value="UniProtKB-KW"/>
</dbReference>
<protein>
    <submittedName>
        <fullName evidence="8">Chlorophyll synthase ChlG</fullName>
    </submittedName>
</protein>
<gene>
    <name evidence="8" type="primary">chlG</name>
    <name evidence="8" type="ORF">GWK16_05315</name>
</gene>
<evidence type="ECO:0000256" key="2">
    <source>
        <dbReference type="ARBA" id="ARBA00022475"/>
    </source>
</evidence>
<keyword evidence="3 7" id="KW-0812">Transmembrane</keyword>
<dbReference type="InterPro" id="IPR006372">
    <property type="entry name" value="Chl_synth"/>
</dbReference>
<comment type="caution">
    <text evidence="8">The sequence shown here is derived from an EMBL/GenBank/DDBJ whole genome shotgun (WGS) entry which is preliminary data.</text>
</comment>
<dbReference type="CDD" id="cd13958">
    <property type="entry name" value="PT_UbiA_chlorophyll"/>
    <property type="match status" value="1"/>
</dbReference>
<dbReference type="InterPro" id="IPR044878">
    <property type="entry name" value="UbiA_sf"/>
</dbReference>
<dbReference type="NCBIfam" id="TIGR01476">
    <property type="entry name" value="chlor_syn_BchG"/>
    <property type="match status" value="1"/>
</dbReference>
<sequence>MPGPAPAPAASAQRRAHWPAPGAVLELLKPITWFPPIWAFACGIVASGAALSEMWPRALLGLVLAGPLVCGMSQAVNDWFDRHVDAVNEPQRPIPSGRLPGRWGLWIAIAWTLLSLGVGWALGSWGFAATAVGVALAWAYSAPPLRLKRDGWLGNAACALCYETLPWITAAAVLSGGAPDPRVVLVALLYGAGAHGIMTLNDFKSVEGDLRFGIRSLPVQLGPDRAARLACVVMAVPQAVVVALLIAWGAPFAAAAIGASLAAQGACMARLLRDPRGLAPWYNATGISLYVLGMMASAVALRGGAP</sequence>
<dbReference type="Proteomes" id="UP000548582">
    <property type="component" value="Unassembled WGS sequence"/>
</dbReference>
<keyword evidence="6" id="KW-0149">Chlorophyll biosynthesis</keyword>
<evidence type="ECO:0000256" key="7">
    <source>
        <dbReference type="SAM" id="Phobius"/>
    </source>
</evidence>
<keyword evidence="2" id="KW-1003">Cell membrane</keyword>
<keyword evidence="9" id="KW-1185">Reference proteome</keyword>
<dbReference type="InterPro" id="IPR000537">
    <property type="entry name" value="UbiA_prenyltransferase"/>
</dbReference>
<dbReference type="Gene3D" id="1.10.357.140">
    <property type="entry name" value="UbiA prenyltransferase"/>
    <property type="match status" value="1"/>
</dbReference>
<dbReference type="EMBL" id="JABBKX010000002">
    <property type="protein sequence ID" value="NMJ40648.1"/>
    <property type="molecule type" value="Genomic_DNA"/>
</dbReference>
<evidence type="ECO:0000256" key="5">
    <source>
        <dbReference type="ARBA" id="ARBA00023136"/>
    </source>
</evidence>
<dbReference type="GO" id="GO:0016020">
    <property type="term" value="C:membrane"/>
    <property type="evidence" value="ECO:0007669"/>
    <property type="project" value="UniProtKB-SubCell"/>
</dbReference>
<dbReference type="NCBIfam" id="NF005742">
    <property type="entry name" value="PRK07566.1"/>
    <property type="match status" value="1"/>
</dbReference>
<dbReference type="PANTHER" id="PTHR42723:SF1">
    <property type="entry name" value="CHLOROPHYLL SYNTHASE, CHLOROPLASTIC"/>
    <property type="match status" value="1"/>
</dbReference>
<dbReference type="RefSeq" id="WP_170052930.1">
    <property type="nucleotide sequence ID" value="NZ_JABBKX010000002.1"/>
</dbReference>
<feature type="transmembrane region" description="Helical" evidence="7">
    <location>
        <begin position="252"/>
        <end position="269"/>
    </location>
</feature>
<feature type="transmembrane region" description="Helical" evidence="7">
    <location>
        <begin position="33"/>
        <end position="51"/>
    </location>
</feature>
<name>A0A848EBH3_9PROT</name>
<reference evidence="8 9" key="1">
    <citation type="submission" date="2020-03" db="EMBL/GenBank/DDBJ databases">
        <authorList>
            <person name="Sun Q."/>
        </authorList>
    </citation>
    <scope>NUCLEOTIDE SEQUENCE [LARGE SCALE GENOMIC DNA]</scope>
    <source>
        <strain evidence="8 9">JC162</strain>
    </source>
</reference>
<evidence type="ECO:0000256" key="1">
    <source>
        <dbReference type="ARBA" id="ARBA00004141"/>
    </source>
</evidence>
<dbReference type="Pfam" id="PF01040">
    <property type="entry name" value="UbiA"/>
    <property type="match status" value="1"/>
</dbReference>
<evidence type="ECO:0000256" key="3">
    <source>
        <dbReference type="ARBA" id="ARBA00022692"/>
    </source>
</evidence>